<organism evidence="2 3">
    <name type="scientific">Luteimonas deserti</name>
    <dbReference type="NCBI Taxonomy" id="2752306"/>
    <lineage>
        <taxon>Bacteria</taxon>
        <taxon>Pseudomonadati</taxon>
        <taxon>Pseudomonadota</taxon>
        <taxon>Gammaproteobacteria</taxon>
        <taxon>Lysobacterales</taxon>
        <taxon>Lysobacteraceae</taxon>
        <taxon>Luteimonas</taxon>
    </lineage>
</organism>
<dbReference type="InterPro" id="IPR049368">
    <property type="entry name" value="FkbO_Hyg5-like_N"/>
</dbReference>
<dbReference type="Gene3D" id="3.30.1330.40">
    <property type="entry name" value="RutC-like"/>
    <property type="match status" value="1"/>
</dbReference>
<evidence type="ECO:0000313" key="3">
    <source>
        <dbReference type="Proteomes" id="UP000589896"/>
    </source>
</evidence>
<proteinExistence type="predicted"/>
<comment type="caution">
    <text evidence="2">The sequence shown here is derived from an EMBL/GenBank/DDBJ whole genome shotgun (WGS) entry which is preliminary data.</text>
</comment>
<protein>
    <submittedName>
        <fullName evidence="2">Pteridine-dependent deoxygenase</fullName>
    </submittedName>
</protein>
<dbReference type="AlphaFoldDB" id="A0A7Z0QM62"/>
<dbReference type="Pfam" id="PF21168">
    <property type="entry name" value="FkbO_Hyg5-like_N"/>
    <property type="match status" value="1"/>
</dbReference>
<dbReference type="CDD" id="cd06153">
    <property type="entry name" value="YjgF_YER057c_UK114_like_5"/>
    <property type="match status" value="1"/>
</dbReference>
<evidence type="ECO:0000313" key="2">
    <source>
        <dbReference type="EMBL" id="NYZ61197.1"/>
    </source>
</evidence>
<dbReference type="InterPro" id="IPR035959">
    <property type="entry name" value="RutC-like_sf"/>
</dbReference>
<dbReference type="Proteomes" id="UP000589896">
    <property type="component" value="Unassembled WGS sequence"/>
</dbReference>
<sequence length="343" mass="37329">MSRPAPLPPESPPRLRVEYVLDRTPQSVLARPDVLAVFGFGRDAPQVDDPRFLRVPLQPHGAAPLEVWHAQAPVEHGRDGDVAWARDGQLLFGAIEVDEPAGHTGAGDHSGILLAAEHAYRMLTRFIEAGDYPHLLRIWNYLDAITQGDGDTERYRQFCVGRARGLGAFDPTSLPAATAIGRCDDARRIQVYWLAARMPGTPVENPRQVSAYRYPRQYGPQAPSFARAMLPPAGAPMPLMLSGTASVVGHASIHEGELLAQLDETFTNFDALIDSARQSRPALPAVFGPGSRLKIYVRDAEDLPVVADALDARFGATVPRVLLHAAICRRELALEIDGVHDAA</sequence>
<dbReference type="SUPFAM" id="SSF55298">
    <property type="entry name" value="YjgF-like"/>
    <property type="match status" value="1"/>
</dbReference>
<dbReference type="RefSeq" id="WP_180542963.1">
    <property type="nucleotide sequence ID" value="NZ_JACCJZ010000001.1"/>
</dbReference>
<evidence type="ECO:0000259" key="1">
    <source>
        <dbReference type="Pfam" id="PF21168"/>
    </source>
</evidence>
<name>A0A7Z0QM62_9GAMM</name>
<dbReference type="EMBL" id="JACCJZ010000001">
    <property type="protein sequence ID" value="NYZ61197.1"/>
    <property type="molecule type" value="Genomic_DNA"/>
</dbReference>
<keyword evidence="3" id="KW-1185">Reference proteome</keyword>
<feature type="domain" description="Chorismatase FkbO/Hyg5-like N-terminal" evidence="1">
    <location>
        <begin position="66"/>
        <end position="195"/>
    </location>
</feature>
<accession>A0A7Z0QM62</accession>
<reference evidence="2 3" key="1">
    <citation type="submission" date="2020-07" db="EMBL/GenBank/DDBJ databases">
        <title>isolation of Luteimonas sp. SJ-16.</title>
        <authorList>
            <person name="Huang X.-X."/>
            <person name="Xu L."/>
            <person name="Sun J.-Q."/>
        </authorList>
    </citation>
    <scope>NUCLEOTIDE SEQUENCE [LARGE SCALE GENOMIC DNA]</scope>
    <source>
        <strain evidence="2 3">SJ-16</strain>
    </source>
</reference>
<gene>
    <name evidence="2" type="ORF">H0E82_00265</name>
</gene>